<dbReference type="GO" id="GO:0070300">
    <property type="term" value="F:phosphatidic acid binding"/>
    <property type="evidence" value="ECO:0007669"/>
    <property type="project" value="EnsemblFungi"/>
</dbReference>
<evidence type="ECO:0000313" key="9">
    <source>
        <dbReference type="Proteomes" id="UP000001744"/>
    </source>
</evidence>
<organism evidence="7 9">
    <name type="scientific">Schizosaccharomyces japonicus (strain yFS275 / FY16936)</name>
    <name type="common">Fission yeast</name>
    <dbReference type="NCBI Taxonomy" id="402676"/>
    <lineage>
        <taxon>Eukaryota</taxon>
        <taxon>Fungi</taxon>
        <taxon>Dikarya</taxon>
        <taxon>Ascomycota</taxon>
        <taxon>Taphrinomycotina</taxon>
        <taxon>Schizosaccharomycetes</taxon>
        <taxon>Schizosaccharomycetales</taxon>
        <taxon>Schizosaccharomycetaceae</taxon>
        <taxon>Schizosaccharomyces</taxon>
    </lineage>
</organism>
<dbReference type="PANTHER" id="PTHR21713">
    <property type="entry name" value="NASCENT POLYPEPTIDE ASSOCIATED COMPLEX ALPHA SUBUNIT-RELATED"/>
    <property type="match status" value="1"/>
</dbReference>
<dbReference type="CDD" id="cd14358">
    <property type="entry name" value="UBA_NAC_euk"/>
    <property type="match status" value="1"/>
</dbReference>
<accession>B6JYI0</accession>
<keyword evidence="9" id="KW-1185">Reference proteome</keyword>
<feature type="region of interest" description="Disordered" evidence="5">
    <location>
        <begin position="89"/>
        <end position="131"/>
    </location>
</feature>
<evidence type="ECO:0000256" key="1">
    <source>
        <dbReference type="ARBA" id="ARBA00004496"/>
    </source>
</evidence>
<evidence type="ECO:0000256" key="2">
    <source>
        <dbReference type="ARBA" id="ARBA00009882"/>
    </source>
</evidence>
<evidence type="ECO:0000313" key="8">
    <source>
        <dbReference type="JaponicusDB" id="SJAG_01641"/>
    </source>
</evidence>
<gene>
    <name evidence="8" type="primary">egd2</name>
    <name evidence="7" type="ORF">SJAG_01641</name>
</gene>
<dbReference type="HOGENOM" id="CLU_057806_2_0_1"/>
<dbReference type="InterPro" id="IPR002715">
    <property type="entry name" value="Nas_poly-pep-assoc_cplx_dom"/>
</dbReference>
<evidence type="ECO:0000256" key="5">
    <source>
        <dbReference type="SAM" id="MobiDB-lite"/>
    </source>
</evidence>
<dbReference type="AlphaFoldDB" id="B6JYI0"/>
<sequence>MSAESAQVSELPAGTTTVVRAEKAQKLISKLNLKRVEGITRVVMRRPKNILLVVNDPIVYKSSNNAYIVLGQVTVEDMNAQARAFAAAQNAAKDGDETEESKAEETAEAPAAEEKADEPEEAVDETGVDPKDIDLVMAQANVSRANAVKALKENDSDVVNAIMSLTM</sequence>
<dbReference type="OrthoDB" id="3169036at2759"/>
<name>B6JYI0_SCHJY</name>
<dbReference type="PROSITE" id="PS51151">
    <property type="entry name" value="NAC_AB"/>
    <property type="match status" value="1"/>
</dbReference>
<dbReference type="GO" id="GO:0006613">
    <property type="term" value="P:cotranslational protein targeting to membrane"/>
    <property type="evidence" value="ECO:0007669"/>
    <property type="project" value="EnsemblFungi"/>
</dbReference>
<dbReference type="eggNOG" id="KOG2239">
    <property type="taxonomic scope" value="Eukaryota"/>
</dbReference>
<dbReference type="VEuPathDB" id="FungiDB:SJAG_01641"/>
<dbReference type="GO" id="GO:0032266">
    <property type="term" value="F:phosphatidylinositol-3-phosphate binding"/>
    <property type="evidence" value="ECO:0007669"/>
    <property type="project" value="EnsemblFungi"/>
</dbReference>
<dbReference type="GO" id="GO:0051082">
    <property type="term" value="F:unfolded protein binding"/>
    <property type="evidence" value="ECO:0000318"/>
    <property type="project" value="GO_Central"/>
</dbReference>
<dbReference type="RefSeq" id="XP_002172891.1">
    <property type="nucleotide sequence ID" value="XM_002172855.2"/>
</dbReference>
<dbReference type="CDD" id="cd22054">
    <property type="entry name" value="NAC_NACA"/>
    <property type="match status" value="1"/>
</dbReference>
<dbReference type="GO" id="GO:0005854">
    <property type="term" value="C:nascent polypeptide-associated complex"/>
    <property type="evidence" value="ECO:0007669"/>
    <property type="project" value="EnsemblFungi"/>
</dbReference>
<dbReference type="OMA" id="SQKMIFA"/>
<dbReference type="InterPro" id="IPR044034">
    <property type="entry name" value="NAC-like_UBA"/>
</dbReference>
<comment type="subcellular location">
    <subcellularLocation>
        <location evidence="1">Cytoplasm</location>
    </subcellularLocation>
</comment>
<evidence type="ECO:0000256" key="3">
    <source>
        <dbReference type="ARBA" id="ARBA00014437"/>
    </source>
</evidence>
<dbReference type="InterPro" id="IPR016641">
    <property type="entry name" value="EGD2/NACA0like"/>
</dbReference>
<dbReference type="SMART" id="SM01407">
    <property type="entry name" value="NAC"/>
    <property type="match status" value="1"/>
</dbReference>
<dbReference type="STRING" id="402676.B6JYI0"/>
<dbReference type="InterPro" id="IPR038187">
    <property type="entry name" value="NAC_A/B_dom_sf"/>
</dbReference>
<dbReference type="GeneID" id="7052331"/>
<comment type="similarity">
    <text evidence="2">Belongs to the NAC-alpha family.</text>
</comment>
<dbReference type="Gene3D" id="1.10.8.10">
    <property type="entry name" value="DNA helicase RuvA subunit, C-terminal domain"/>
    <property type="match status" value="1"/>
</dbReference>
<evidence type="ECO:0000256" key="4">
    <source>
        <dbReference type="ARBA" id="ARBA00030300"/>
    </source>
</evidence>
<evidence type="ECO:0000259" key="6">
    <source>
        <dbReference type="PROSITE" id="PS51151"/>
    </source>
</evidence>
<protein>
    <recommendedName>
        <fullName evidence="3">Nascent polypeptide-associated complex subunit alpha</fullName>
    </recommendedName>
    <alternativeName>
        <fullName evidence="4">Alpha-NAC</fullName>
    </alternativeName>
</protein>
<dbReference type="EMBL" id="KE651168">
    <property type="protein sequence ID" value="EEB06598.1"/>
    <property type="molecule type" value="Genomic_DNA"/>
</dbReference>
<dbReference type="Pfam" id="PF01849">
    <property type="entry name" value="NAC"/>
    <property type="match status" value="1"/>
</dbReference>
<dbReference type="Gene3D" id="2.20.70.30">
    <property type="entry name" value="Nascent polypeptide-associated complex domain"/>
    <property type="match status" value="1"/>
</dbReference>
<dbReference type="PIRSF" id="PIRSF015901">
    <property type="entry name" value="NAC_alpha"/>
    <property type="match status" value="1"/>
</dbReference>
<dbReference type="GO" id="GO:0005737">
    <property type="term" value="C:cytoplasm"/>
    <property type="evidence" value="ECO:0000318"/>
    <property type="project" value="GO_Central"/>
</dbReference>
<dbReference type="Proteomes" id="UP000001744">
    <property type="component" value="Unassembled WGS sequence"/>
</dbReference>
<dbReference type="GO" id="GO:0070273">
    <property type="term" value="F:phosphatidylinositol-4-phosphate binding"/>
    <property type="evidence" value="ECO:0007669"/>
    <property type="project" value="EnsemblFungi"/>
</dbReference>
<dbReference type="Pfam" id="PF19026">
    <property type="entry name" value="UBA_HYPK"/>
    <property type="match status" value="1"/>
</dbReference>
<dbReference type="GO" id="GO:0080025">
    <property type="term" value="F:phosphatidylinositol-3,5-bisphosphate binding"/>
    <property type="evidence" value="ECO:0007669"/>
    <property type="project" value="EnsemblFungi"/>
</dbReference>
<feature type="domain" description="NAC-A/B" evidence="6">
    <location>
        <begin position="18"/>
        <end position="82"/>
    </location>
</feature>
<evidence type="ECO:0000313" key="7">
    <source>
        <dbReference type="EMBL" id="EEB06598.1"/>
    </source>
</evidence>
<dbReference type="JaponicusDB" id="SJAG_01641">
    <property type="gene designation" value="egd2"/>
</dbReference>
<dbReference type="GO" id="GO:0006612">
    <property type="term" value="P:protein targeting to membrane"/>
    <property type="evidence" value="ECO:0000318"/>
    <property type="project" value="GO_Central"/>
</dbReference>
<proteinExistence type="inferred from homology"/>
<reference evidence="7 9" key="1">
    <citation type="journal article" date="2011" name="Science">
        <title>Comparative functional genomics of the fission yeasts.</title>
        <authorList>
            <person name="Rhind N."/>
            <person name="Chen Z."/>
            <person name="Yassour M."/>
            <person name="Thompson D.A."/>
            <person name="Haas B.J."/>
            <person name="Habib N."/>
            <person name="Wapinski I."/>
            <person name="Roy S."/>
            <person name="Lin M.F."/>
            <person name="Heiman D.I."/>
            <person name="Young S.K."/>
            <person name="Furuya K."/>
            <person name="Guo Y."/>
            <person name="Pidoux A."/>
            <person name="Chen H.M."/>
            <person name="Robbertse B."/>
            <person name="Goldberg J.M."/>
            <person name="Aoki K."/>
            <person name="Bayne E.H."/>
            <person name="Berlin A.M."/>
            <person name="Desjardins C.A."/>
            <person name="Dobbs E."/>
            <person name="Dukaj L."/>
            <person name="Fan L."/>
            <person name="FitzGerald M.G."/>
            <person name="French C."/>
            <person name="Gujja S."/>
            <person name="Hansen K."/>
            <person name="Keifenheim D."/>
            <person name="Levin J.Z."/>
            <person name="Mosher R.A."/>
            <person name="Mueller C.A."/>
            <person name="Pfiffner J."/>
            <person name="Priest M."/>
            <person name="Russ C."/>
            <person name="Smialowska A."/>
            <person name="Swoboda P."/>
            <person name="Sykes S.M."/>
            <person name="Vaughn M."/>
            <person name="Vengrova S."/>
            <person name="Yoder R."/>
            <person name="Zeng Q."/>
            <person name="Allshire R."/>
            <person name="Baulcombe D."/>
            <person name="Birren B.W."/>
            <person name="Brown W."/>
            <person name="Ekwall K."/>
            <person name="Kellis M."/>
            <person name="Leatherwood J."/>
            <person name="Levin H."/>
            <person name="Margalit H."/>
            <person name="Martienssen R."/>
            <person name="Nieduszynski C.A."/>
            <person name="Spatafora J.W."/>
            <person name="Friedman N."/>
            <person name="Dalgaard J.Z."/>
            <person name="Baumann P."/>
            <person name="Niki H."/>
            <person name="Regev A."/>
            <person name="Nusbaum C."/>
        </authorList>
    </citation>
    <scope>NUCLEOTIDE SEQUENCE [LARGE SCALE GENOMIC DNA]</scope>
    <source>
        <strain evidence="9">yFS275 / FY16936</strain>
    </source>
</reference>
<feature type="compositionally biased region" description="Acidic residues" evidence="5">
    <location>
        <begin position="115"/>
        <end position="127"/>
    </location>
</feature>